<sequence>MEWREQSSVSCDEAYLEAQRWIEVNFNSSIDFAALFVHICLKRTILCCPHSLEQSRRSKVTQSCGRLQVLLLLLLLLSCKTEPDPRFRMVLVDVRETMLHDSSFSLPFYSINDLNQGCNSRYFSFVIIHLVIIF</sequence>
<evidence type="ECO:0000313" key="1">
    <source>
        <dbReference type="Ensembl" id="ENSAPEP00000006338.1"/>
    </source>
</evidence>
<evidence type="ECO:0000313" key="2">
    <source>
        <dbReference type="Proteomes" id="UP000265080"/>
    </source>
</evidence>
<organism evidence="1 2">
    <name type="scientific">Amphiprion percula</name>
    <name type="common">Orange clownfish</name>
    <name type="synonym">Lutjanus percula</name>
    <dbReference type="NCBI Taxonomy" id="161767"/>
    <lineage>
        <taxon>Eukaryota</taxon>
        <taxon>Metazoa</taxon>
        <taxon>Chordata</taxon>
        <taxon>Craniata</taxon>
        <taxon>Vertebrata</taxon>
        <taxon>Euteleostomi</taxon>
        <taxon>Actinopterygii</taxon>
        <taxon>Neopterygii</taxon>
        <taxon>Teleostei</taxon>
        <taxon>Neoteleostei</taxon>
        <taxon>Acanthomorphata</taxon>
        <taxon>Ovalentaria</taxon>
        <taxon>Pomacentridae</taxon>
        <taxon>Amphiprion</taxon>
    </lineage>
</organism>
<dbReference type="AlphaFoldDB" id="A0A3P8S0C1"/>
<accession>A0A3P8S0C1</accession>
<reference evidence="1" key="2">
    <citation type="submission" date="2025-08" db="UniProtKB">
        <authorList>
            <consortium name="Ensembl"/>
        </authorList>
    </citation>
    <scope>IDENTIFICATION</scope>
</reference>
<keyword evidence="2" id="KW-1185">Reference proteome</keyword>
<protein>
    <submittedName>
        <fullName evidence="1">Uncharacterized protein</fullName>
    </submittedName>
</protein>
<name>A0A3P8S0C1_AMPPE</name>
<reference evidence="1 2" key="1">
    <citation type="submission" date="2018-03" db="EMBL/GenBank/DDBJ databases">
        <title>Finding Nemo's genes: A chromosome-scale reference assembly of the genome of the orange clownfish Amphiprion percula.</title>
        <authorList>
            <person name="Lehmann R."/>
        </authorList>
    </citation>
    <scope>NUCLEOTIDE SEQUENCE</scope>
</reference>
<dbReference type="Ensembl" id="ENSAPET00000006507.1">
    <property type="protein sequence ID" value="ENSAPEP00000006338.1"/>
    <property type="gene ID" value="ENSAPEG00000004569.1"/>
</dbReference>
<proteinExistence type="predicted"/>
<dbReference type="Proteomes" id="UP000265080">
    <property type="component" value="Chromosome 12"/>
</dbReference>
<reference evidence="1" key="3">
    <citation type="submission" date="2025-09" db="UniProtKB">
        <authorList>
            <consortium name="Ensembl"/>
        </authorList>
    </citation>
    <scope>IDENTIFICATION</scope>
</reference>